<gene>
    <name evidence="1" type="ordered locus">HBHAL_4413</name>
</gene>
<dbReference type="EMBL" id="HE717023">
    <property type="protein sequence ID" value="CCG46753.1"/>
    <property type="molecule type" value="Genomic_DNA"/>
</dbReference>
<sequence length="65" mass="7759">MGYQLWVRLFKVQSNIKKIEQELERGLQNYLQASFANNHQNIYPTFQKQSNSIRSFIFMTMVRSG</sequence>
<evidence type="ECO:0000313" key="1">
    <source>
        <dbReference type="EMBL" id="CCG46753.1"/>
    </source>
</evidence>
<reference evidence="1 2" key="1">
    <citation type="journal article" date="2013" name="Environ. Microbiol.">
        <title>Chloride and organic osmolytes: a hybrid strategy to cope with elevated salinities by the moderately halophilic, chloride-dependent bacterium Halobacillus halophilus.</title>
        <authorList>
            <person name="Saum S.H."/>
            <person name="Pfeiffer F."/>
            <person name="Palm P."/>
            <person name="Rampp M."/>
            <person name="Schuster S.C."/>
            <person name="Muller V."/>
            <person name="Oesterhelt D."/>
        </authorList>
    </citation>
    <scope>NUCLEOTIDE SEQUENCE [LARGE SCALE GENOMIC DNA]</scope>
    <source>
        <strain evidence="2">ATCC 35676 / DSM 2266 / JCM 20832 / KCTC 3685 / LMG 17431 / NBRC 102448 / NCIMB 2269</strain>
    </source>
</reference>
<accession>I0JRI2</accession>
<dbReference type="AlphaFoldDB" id="I0JRI2"/>
<evidence type="ECO:0000313" key="2">
    <source>
        <dbReference type="Proteomes" id="UP000007397"/>
    </source>
</evidence>
<protein>
    <submittedName>
        <fullName evidence="1">Uncharacterized protein</fullName>
    </submittedName>
</protein>
<proteinExistence type="predicted"/>
<dbReference type="Proteomes" id="UP000007397">
    <property type="component" value="Chromosome"/>
</dbReference>
<keyword evidence="2" id="KW-1185">Reference proteome</keyword>
<dbReference type="STRING" id="866895.HBHAL_4413"/>
<dbReference type="KEGG" id="hhd:HBHAL_4413"/>
<organism evidence="1 2">
    <name type="scientific">Halobacillus halophilus (strain ATCC 35676 / DSM 2266 / JCM 20832 / KCTC 3685 / LMG 17431 / NBRC 102448 / NCIMB 2269)</name>
    <name type="common">Sporosarcina halophila</name>
    <dbReference type="NCBI Taxonomy" id="866895"/>
    <lineage>
        <taxon>Bacteria</taxon>
        <taxon>Bacillati</taxon>
        <taxon>Bacillota</taxon>
        <taxon>Bacilli</taxon>
        <taxon>Bacillales</taxon>
        <taxon>Bacillaceae</taxon>
        <taxon>Halobacillus</taxon>
    </lineage>
</organism>
<name>I0JRI2_HALH3</name>
<dbReference type="PATRIC" id="fig|866895.3.peg.3447"/>
<dbReference type="HOGENOM" id="CLU_2843776_0_0_9"/>